<evidence type="ECO:0000313" key="2">
    <source>
        <dbReference type="EMBL" id="KAF2277463.1"/>
    </source>
</evidence>
<dbReference type="EMBL" id="ML986490">
    <property type="protein sequence ID" value="KAF2277463.1"/>
    <property type="molecule type" value="Genomic_DNA"/>
</dbReference>
<feature type="compositionally biased region" description="Polar residues" evidence="1">
    <location>
        <begin position="18"/>
        <end position="43"/>
    </location>
</feature>
<dbReference type="GeneID" id="54547639"/>
<sequence length="320" mass="35524">MTSQVDGESWTIIPSIAMASTITPTQPDAKSPATETNAGTSPDTIVETETTDKSELENTAEEDTFTAKPDPGDSNTADQLDYDDELDGPIRHRRVPIYPGRRNYSPNRPNPVFLRARDEPEPFCIPAIHSSAKLLAQLNTYDGVVDLPFPARSSVYLTTFPFTRRDVIKYSGLFAHPAEGVFISETKHTLTEFDEYPVYPNRPPRNRGDYYDPIPFEDNLPRIFLSRALDTAVVPEDKGAKFWIVVQSRQRPNARKLLVMESRKAAGIVIYYEALNGNSVIFVGAVLGERKTGAGIKMKKVDSLEEAVKAQEEGVVGIIC</sequence>
<evidence type="ECO:0000256" key="1">
    <source>
        <dbReference type="SAM" id="MobiDB-lite"/>
    </source>
</evidence>
<gene>
    <name evidence="2" type="ORF">EI97DRAFT_292530</name>
</gene>
<reference evidence="2" key="1">
    <citation type="journal article" date="2020" name="Stud. Mycol.">
        <title>101 Dothideomycetes genomes: a test case for predicting lifestyles and emergence of pathogens.</title>
        <authorList>
            <person name="Haridas S."/>
            <person name="Albert R."/>
            <person name="Binder M."/>
            <person name="Bloem J."/>
            <person name="Labutti K."/>
            <person name="Salamov A."/>
            <person name="Andreopoulos B."/>
            <person name="Baker S."/>
            <person name="Barry K."/>
            <person name="Bills G."/>
            <person name="Bluhm B."/>
            <person name="Cannon C."/>
            <person name="Castanera R."/>
            <person name="Culley D."/>
            <person name="Daum C."/>
            <person name="Ezra D."/>
            <person name="Gonzalez J."/>
            <person name="Henrissat B."/>
            <person name="Kuo A."/>
            <person name="Liang C."/>
            <person name="Lipzen A."/>
            <person name="Lutzoni F."/>
            <person name="Magnuson J."/>
            <person name="Mondo S."/>
            <person name="Nolan M."/>
            <person name="Ohm R."/>
            <person name="Pangilinan J."/>
            <person name="Park H.-J."/>
            <person name="Ramirez L."/>
            <person name="Alfaro M."/>
            <person name="Sun H."/>
            <person name="Tritt A."/>
            <person name="Yoshinaga Y."/>
            <person name="Zwiers L.-H."/>
            <person name="Turgeon B."/>
            <person name="Goodwin S."/>
            <person name="Spatafora J."/>
            <person name="Crous P."/>
            <person name="Grigoriev I."/>
        </authorList>
    </citation>
    <scope>NUCLEOTIDE SEQUENCE</scope>
    <source>
        <strain evidence="2">CBS 379.55</strain>
    </source>
</reference>
<protein>
    <submittedName>
        <fullName evidence="2">Uncharacterized protein</fullName>
    </submittedName>
</protein>
<name>A0A6A6JMW9_WESOR</name>
<accession>A0A6A6JMW9</accession>
<organism evidence="2 3">
    <name type="scientific">Westerdykella ornata</name>
    <dbReference type="NCBI Taxonomy" id="318751"/>
    <lineage>
        <taxon>Eukaryota</taxon>
        <taxon>Fungi</taxon>
        <taxon>Dikarya</taxon>
        <taxon>Ascomycota</taxon>
        <taxon>Pezizomycotina</taxon>
        <taxon>Dothideomycetes</taxon>
        <taxon>Pleosporomycetidae</taxon>
        <taxon>Pleosporales</taxon>
        <taxon>Sporormiaceae</taxon>
        <taxon>Westerdykella</taxon>
    </lineage>
</organism>
<dbReference type="Proteomes" id="UP000800097">
    <property type="component" value="Unassembled WGS sequence"/>
</dbReference>
<dbReference type="OrthoDB" id="3795027at2759"/>
<dbReference type="RefSeq" id="XP_033655002.1">
    <property type="nucleotide sequence ID" value="XM_033794464.1"/>
</dbReference>
<feature type="region of interest" description="Disordered" evidence="1">
    <location>
        <begin position="16"/>
        <end position="86"/>
    </location>
</feature>
<keyword evidence="3" id="KW-1185">Reference proteome</keyword>
<dbReference type="AlphaFoldDB" id="A0A6A6JMW9"/>
<evidence type="ECO:0000313" key="3">
    <source>
        <dbReference type="Proteomes" id="UP000800097"/>
    </source>
</evidence>
<proteinExistence type="predicted"/>